<dbReference type="RefSeq" id="XP_007418729.1">
    <property type="nucleotide sequence ID" value="XM_007418667.1"/>
</dbReference>
<dbReference type="GeneID" id="18933339"/>
<protein>
    <submittedName>
        <fullName evidence="2">Uncharacterized protein</fullName>
    </submittedName>
</protein>
<dbReference type="AlphaFoldDB" id="F4SBH6"/>
<keyword evidence="3" id="KW-1185">Reference proteome</keyword>
<feature type="compositionally biased region" description="Polar residues" evidence="1">
    <location>
        <begin position="90"/>
        <end position="109"/>
    </location>
</feature>
<feature type="region of interest" description="Disordered" evidence="1">
    <location>
        <begin position="240"/>
        <end position="320"/>
    </location>
</feature>
<evidence type="ECO:0000313" key="2">
    <source>
        <dbReference type="EMBL" id="EGF98002.1"/>
    </source>
</evidence>
<evidence type="ECO:0000313" key="3">
    <source>
        <dbReference type="Proteomes" id="UP000001072"/>
    </source>
</evidence>
<organism evidence="3">
    <name type="scientific">Melampsora larici-populina (strain 98AG31 / pathotype 3-4-7)</name>
    <name type="common">Poplar leaf rust fungus</name>
    <dbReference type="NCBI Taxonomy" id="747676"/>
    <lineage>
        <taxon>Eukaryota</taxon>
        <taxon>Fungi</taxon>
        <taxon>Dikarya</taxon>
        <taxon>Basidiomycota</taxon>
        <taxon>Pucciniomycotina</taxon>
        <taxon>Pucciniomycetes</taxon>
        <taxon>Pucciniales</taxon>
        <taxon>Melampsoraceae</taxon>
        <taxon>Melampsora</taxon>
    </lineage>
</organism>
<feature type="region of interest" description="Disordered" evidence="1">
    <location>
        <begin position="1"/>
        <end position="109"/>
    </location>
</feature>
<evidence type="ECO:0000256" key="1">
    <source>
        <dbReference type="SAM" id="MobiDB-lite"/>
    </source>
</evidence>
<dbReference type="VEuPathDB" id="FungiDB:MELLADRAFT_84098"/>
<dbReference type="HOGENOM" id="CLU_704156_0_0_1"/>
<proteinExistence type="predicted"/>
<dbReference type="EMBL" id="GL883189">
    <property type="protein sequence ID" value="EGF98002.1"/>
    <property type="molecule type" value="Genomic_DNA"/>
</dbReference>
<accession>F4SBH6</accession>
<reference evidence="3" key="1">
    <citation type="journal article" date="2011" name="Proc. Natl. Acad. Sci. U.S.A.">
        <title>Obligate biotrophy features unraveled by the genomic analysis of rust fungi.</title>
        <authorList>
            <person name="Duplessis S."/>
            <person name="Cuomo C.A."/>
            <person name="Lin Y.-C."/>
            <person name="Aerts A."/>
            <person name="Tisserant E."/>
            <person name="Veneault-Fourrey C."/>
            <person name="Joly D.L."/>
            <person name="Hacquard S."/>
            <person name="Amselem J."/>
            <person name="Cantarel B.L."/>
            <person name="Chiu R."/>
            <person name="Coutinho P.M."/>
            <person name="Feau N."/>
            <person name="Field M."/>
            <person name="Frey P."/>
            <person name="Gelhaye E."/>
            <person name="Goldberg J."/>
            <person name="Grabherr M.G."/>
            <person name="Kodira C.D."/>
            <person name="Kohler A."/>
            <person name="Kuees U."/>
            <person name="Lindquist E.A."/>
            <person name="Lucas S.M."/>
            <person name="Mago R."/>
            <person name="Mauceli E."/>
            <person name="Morin E."/>
            <person name="Murat C."/>
            <person name="Pangilinan J.L."/>
            <person name="Park R."/>
            <person name="Pearson M."/>
            <person name="Quesneville H."/>
            <person name="Rouhier N."/>
            <person name="Sakthikumar S."/>
            <person name="Salamov A.A."/>
            <person name="Schmutz J."/>
            <person name="Selles B."/>
            <person name="Shapiro H."/>
            <person name="Tanguay P."/>
            <person name="Tuskan G.A."/>
            <person name="Henrissat B."/>
            <person name="Van de Peer Y."/>
            <person name="Rouze P."/>
            <person name="Ellis J.G."/>
            <person name="Dodds P.N."/>
            <person name="Schein J.E."/>
            <person name="Zhong S."/>
            <person name="Hamelin R.C."/>
            <person name="Grigoriev I.V."/>
            <person name="Szabo L.J."/>
            <person name="Martin F."/>
        </authorList>
    </citation>
    <scope>NUCLEOTIDE SEQUENCE [LARGE SCALE GENOMIC DNA]</scope>
    <source>
        <strain evidence="3">98AG31 / pathotype 3-4-7</strain>
    </source>
</reference>
<dbReference type="KEGG" id="mlr:MELLADRAFT_84098"/>
<dbReference type="InParanoid" id="F4SBH6"/>
<sequence length="320" mass="35235">MPSQPPPTSVSSRALRIQRRDGLRFLAEQNPGDSQNKPVKRKNETDSDSNETASKKRAVKQIGARGKTTRERLLDILDEKHVKKRKPRTSRPSIQSTSKAAIQETPSNQHEVAHPIIQPSSNINYEQFSDVQLNDMLKIVGLDTSGFDRKALLQNCNAYTELIDLPSDSQKQFGQHPIHSELVGYQFNTPIDLCTPHVSQAAVAHSTSIETPTTITPEAGSSTTFLPSLEHKRLLYPRPHPTILQSTSSSAPKKGKGKAKATIETSSTSDWHPEDDEMDESHTDLNIGEIDSSLPSPSATTAEQGFSSAQQPAPETHHEK</sequence>
<dbReference type="Proteomes" id="UP000001072">
    <property type="component" value="Unassembled WGS sequence"/>
</dbReference>
<feature type="compositionally biased region" description="Polar residues" evidence="1">
    <location>
        <begin position="293"/>
        <end position="313"/>
    </location>
</feature>
<name>F4SBH6_MELLP</name>
<gene>
    <name evidence="2" type="ORF">MELLADRAFT_84098</name>
</gene>
<feature type="compositionally biased region" description="Basic and acidic residues" evidence="1">
    <location>
        <begin position="68"/>
        <end position="81"/>
    </location>
</feature>